<protein>
    <recommendedName>
        <fullName evidence="3">Site-specific DNA-methyltransferase (adenine-specific)</fullName>
    </recommendedName>
</protein>
<reference evidence="1 2" key="1">
    <citation type="submission" date="2015-07" db="EMBL/GenBank/DDBJ databases">
        <authorList>
            <person name="Voget S."/>
            <person name="Dogs M."/>
            <person name="Brinkhoff T.H."/>
            <person name="Daniel R."/>
        </authorList>
    </citation>
    <scope>NUCLEOTIDE SEQUENCE [LARGE SCALE GENOMIC DNA]</scope>
    <source>
        <strain evidence="1 2">B14</strain>
    </source>
</reference>
<sequence>MAAGCVTYHTTKVYSITKKPNATASDEFFVGLLNSKLMWWYLKHTGDTLQGDARTMKTNYINPFTLPAAVSKEHDLAISALVTEIVKDKAGPARTEEIQCLEEAINAAVYKLYDLSQEEIKVIEQAI</sequence>
<name>A0ABZ2BVH4_9RHOB</name>
<evidence type="ECO:0000313" key="2">
    <source>
        <dbReference type="Proteomes" id="UP001318682"/>
    </source>
</evidence>
<evidence type="ECO:0000313" key="1">
    <source>
        <dbReference type="EMBL" id="WVX49937.1"/>
    </source>
</evidence>
<accession>A0ABZ2BVH4</accession>
<proteinExistence type="predicted"/>
<dbReference type="EMBL" id="CP143423">
    <property type="protein sequence ID" value="WVX49937.1"/>
    <property type="molecule type" value="Genomic_DNA"/>
</dbReference>
<gene>
    <name evidence="1" type="ORF">ROLI_030320</name>
</gene>
<dbReference type="Proteomes" id="UP001318682">
    <property type="component" value="Chromosome"/>
</dbReference>
<dbReference type="RefSeq" id="WP_187431357.1">
    <property type="nucleotide sequence ID" value="NZ_CP143423.1"/>
</dbReference>
<evidence type="ECO:0008006" key="3">
    <source>
        <dbReference type="Google" id="ProtNLM"/>
    </source>
</evidence>
<reference evidence="2" key="2">
    <citation type="submission" date="2024-01" db="EMBL/GenBank/DDBJ databases">
        <title>Roseobacter fucihabitans sp. nov., isolated from the brown alga Fucus spiralis.</title>
        <authorList>
            <person name="Hahnke S."/>
            <person name="Berger M."/>
            <person name="Schlingloff A."/>
            <person name="Athale I."/>
            <person name="Neumann-Schaal M."/>
            <person name="Adenaya A."/>
            <person name="Poehlein A."/>
            <person name="Daniel R."/>
            <person name="Pertersen J."/>
            <person name="Brinkhoff T."/>
        </authorList>
    </citation>
    <scope>NUCLEOTIDE SEQUENCE [LARGE SCALE GENOMIC DNA]</scope>
    <source>
        <strain evidence="2">B14</strain>
    </source>
</reference>
<keyword evidence="2" id="KW-1185">Reference proteome</keyword>
<organism evidence="1 2">
    <name type="scientific">Roseobacter fucihabitans</name>
    <dbReference type="NCBI Taxonomy" id="1537242"/>
    <lineage>
        <taxon>Bacteria</taxon>
        <taxon>Pseudomonadati</taxon>
        <taxon>Pseudomonadota</taxon>
        <taxon>Alphaproteobacteria</taxon>
        <taxon>Rhodobacterales</taxon>
        <taxon>Roseobacteraceae</taxon>
        <taxon>Roseobacter</taxon>
    </lineage>
</organism>